<feature type="region of interest" description="Disordered" evidence="1">
    <location>
        <begin position="1"/>
        <end position="268"/>
    </location>
</feature>
<feature type="compositionally biased region" description="Low complexity" evidence="1">
    <location>
        <begin position="1565"/>
        <end position="1577"/>
    </location>
</feature>
<feature type="region of interest" description="Disordered" evidence="1">
    <location>
        <begin position="1685"/>
        <end position="1710"/>
    </location>
</feature>
<feature type="compositionally biased region" description="Basic and acidic residues" evidence="1">
    <location>
        <begin position="173"/>
        <end position="207"/>
    </location>
</feature>
<dbReference type="Proteomes" id="UP000834106">
    <property type="component" value="Chromosome 15"/>
</dbReference>
<organism evidence="2 3">
    <name type="scientific">Fraxinus pennsylvanica</name>
    <dbReference type="NCBI Taxonomy" id="56036"/>
    <lineage>
        <taxon>Eukaryota</taxon>
        <taxon>Viridiplantae</taxon>
        <taxon>Streptophyta</taxon>
        <taxon>Embryophyta</taxon>
        <taxon>Tracheophyta</taxon>
        <taxon>Spermatophyta</taxon>
        <taxon>Magnoliopsida</taxon>
        <taxon>eudicotyledons</taxon>
        <taxon>Gunneridae</taxon>
        <taxon>Pentapetalae</taxon>
        <taxon>asterids</taxon>
        <taxon>lamiids</taxon>
        <taxon>Lamiales</taxon>
        <taxon>Oleaceae</taxon>
        <taxon>Oleeae</taxon>
        <taxon>Fraxinus</taxon>
    </lineage>
</organism>
<protein>
    <recommendedName>
        <fullName evidence="4">GYF domain-containing protein</fullName>
    </recommendedName>
</protein>
<feature type="compositionally biased region" description="Basic and acidic residues" evidence="1">
    <location>
        <begin position="87"/>
        <end position="125"/>
    </location>
</feature>
<name>A0AAD1ZY56_9LAMI</name>
<evidence type="ECO:0008006" key="4">
    <source>
        <dbReference type="Google" id="ProtNLM"/>
    </source>
</evidence>
<dbReference type="PANTHER" id="PTHR47471:SF1">
    <property type="entry name" value="PROTEIN ESSENTIAL FOR POTEXVIRUS ACCUMULATION 1"/>
    <property type="match status" value="1"/>
</dbReference>
<accession>A0AAD1ZY56</accession>
<evidence type="ECO:0000256" key="1">
    <source>
        <dbReference type="SAM" id="MobiDB-lite"/>
    </source>
</evidence>
<gene>
    <name evidence="2" type="ORF">FPE_LOCUS25256</name>
</gene>
<evidence type="ECO:0000313" key="2">
    <source>
        <dbReference type="EMBL" id="CAI9777826.1"/>
    </source>
</evidence>
<feature type="region of interest" description="Disordered" evidence="1">
    <location>
        <begin position="788"/>
        <end position="808"/>
    </location>
</feature>
<feature type="region of interest" description="Disordered" evidence="1">
    <location>
        <begin position="1453"/>
        <end position="1481"/>
    </location>
</feature>
<feature type="compositionally biased region" description="Basic residues" evidence="1">
    <location>
        <begin position="1699"/>
        <end position="1709"/>
    </location>
</feature>
<feature type="compositionally biased region" description="Basic residues" evidence="1">
    <location>
        <begin position="1122"/>
        <end position="1132"/>
    </location>
</feature>
<proteinExistence type="predicted"/>
<feature type="region of interest" description="Disordered" evidence="1">
    <location>
        <begin position="1418"/>
        <end position="1440"/>
    </location>
</feature>
<feature type="compositionally biased region" description="Basic and acidic residues" evidence="1">
    <location>
        <begin position="1109"/>
        <end position="1121"/>
    </location>
</feature>
<feature type="region of interest" description="Disordered" evidence="1">
    <location>
        <begin position="1109"/>
        <end position="1154"/>
    </location>
</feature>
<feature type="compositionally biased region" description="Polar residues" evidence="1">
    <location>
        <begin position="43"/>
        <end position="55"/>
    </location>
</feature>
<sequence length="1734" mass="190222">MADSTEFDSRPNQISKGSNNTIPLSSPWHLPKPGENKTGAVTGESQFTPLPSHANSVVIPKSPETGENLHNNHKKKDVFRPSVLDMESGRRDRWRDEERDTNSSVRKDRWREGDKELYDNRKVDRWNGSSGRHHGEARRAPGERWADSGNRESSQDQRSKWSTRWGPDGIETDTMHETWGDSYKESDKLFDKGPSHGKDEKDVDHYRPWRSNTSYSQGREEPSHQALTPNKQVSTFTHGRGRGENLAPTFSLGRGRIRSGGGSVSNTYIPPQPVGSFLEKVESGFEEHSPLRYDRTKLLNVYRITDMRSFAKLLGEVDQVPSLTLEEPLEPLAFCTPTPEEVVTLKGIDEGEIVSVTPQITKEGLVGRTTTDSVQTRGSRLGSRNDLPLALYDPKSESVDNIEGAYSNYSESLSHEKQMYSWPNAKVKTMQDYQALADHKLNPEALNEDGSYRKNEDMTTAIESTTSGNSSMLHVGAWRSSSFSERAKSTIHDWREISRDVQKDLTSAWEDTLADPTNAKREGSKLQMGDDSILRRQPSAVFDRELESCNLRVGRGLTSAPADSPFYLLGDVMPHLRAKVQPPPGFSTPKYDGIQDVSGRSNYNSFGKLQSASGESDSIKNEPRYIHGQTTEAENRFLESLMSGSMSSAPHEKFALSEGMQEYMGINSSALPPVGAGSGDDLHLLAKKMTLERQRSLTNPYSHWPGRDLASHLAKTDVNDSLLAHSNLNSSILDTARGQHNSQNVDLMSILRGFPDRSTNNVNNGTSGWLNVPVQGGLGTLQDELDVHPGQNFPSQPALGPQQQRLQSQHSLLSNLLSQSLNNPSSMLTTEKLISSGLSQDPQLLSSLQQQNLLHPHSHAPVASQQLSLLDKLLLLKQQQMQEEQEELVRQQQQLLSHVLSENHPYQRFGESPFVQLQTSGLSTGNASGDHAQFQQSHKLFQNGSQVAPTLNLQDKSASNVILPSSVSQNNSSNVGSEAPSMHLPRQIFGNIINQRNWVASLPEQVDNVQQQEFPMTTAVMDTFPGLELPNRYPFELKVHNDEAIRVSSSADAPSFSPGEHSGKSATLQLAGGRDNELFVPENAVVVPLTTALEPQDLGETHNDFLGVKEVKNAETPEVKKSSAKKSKKQKSSKAQCSDSPMGVSKTQKAESSEIELTNIDNALSEVHTVEEETKTDKVTSDVGNFLLAQNSLPAHMFGDEGEATKNKGQTGQVVSQFNTQAYTGQRAWKPTPGFKPKSLSEIQQEEQKGAREKELAVSEISTSLSSMSVSTPWAGIVANSDHEALGETLQDSPTKLILGKSESFSQQKSQLHDLFWETHVAKSSEIQISASSLPPVSLMHSRIDSVDDDSFIEAKDTKKSRKKSAKAKGAVAKVSVPAASPDLSFGSNFIDKGNNSHQLQQKEILSAVPSGPSLGDFVTWKGESTNPSPAPAWSTESVKFQKPTSLRDILKEQQRTSVPTLQKPAVNQPARGVGPSLSVSSSVSTKAASSIQINSSASSHPKHKVDDDLFWGSIEQPNHEAKQSDFPQLGSQGRWGSKSTPTKGTPEKSLNRQKSSGGRPGEYSLSSSPASSQPSLRGKKDASTKHSEAMDFKEWCENECFRLVGSKDTSFLEFCIKQSRAEAEIFLIENLGTFDSNREFIDKFLNYKDFLPMDVIDIAFKTRNDQQATASGVGDMTSVGVGGSIQGGTDATDGGPKGGKKKGKKGKKVSPSVLGFNVVSNRIMMGEIQTLDD</sequence>
<reference evidence="2" key="1">
    <citation type="submission" date="2023-05" db="EMBL/GenBank/DDBJ databases">
        <authorList>
            <person name="Huff M."/>
        </authorList>
    </citation>
    <scope>NUCLEOTIDE SEQUENCE</scope>
</reference>
<feature type="compositionally biased region" description="Polar residues" evidence="1">
    <location>
        <begin position="10"/>
        <end position="24"/>
    </location>
</feature>
<dbReference type="PANTHER" id="PTHR47471">
    <property type="entry name" value="GYF DOMAIN-CONTAINING PROTEIN"/>
    <property type="match status" value="1"/>
</dbReference>
<feature type="compositionally biased region" description="Basic and acidic residues" evidence="1">
    <location>
        <begin position="133"/>
        <end position="159"/>
    </location>
</feature>
<dbReference type="EMBL" id="OU503050">
    <property type="protein sequence ID" value="CAI9777826.1"/>
    <property type="molecule type" value="Genomic_DNA"/>
</dbReference>
<evidence type="ECO:0000313" key="3">
    <source>
        <dbReference type="Proteomes" id="UP000834106"/>
    </source>
</evidence>
<keyword evidence="3" id="KW-1185">Reference proteome</keyword>
<feature type="compositionally biased region" description="Polar residues" evidence="1">
    <location>
        <begin position="225"/>
        <end position="237"/>
    </location>
</feature>
<feature type="region of interest" description="Disordered" evidence="1">
    <location>
        <begin position="1520"/>
        <end position="1585"/>
    </location>
</feature>